<reference evidence="3" key="1">
    <citation type="journal article" date="2019" name="Int. J. Syst. Evol. Microbiol.">
        <title>The Global Catalogue of Microorganisms (GCM) 10K type strain sequencing project: providing services to taxonomists for standard genome sequencing and annotation.</title>
        <authorList>
            <consortium name="The Broad Institute Genomics Platform"/>
            <consortium name="The Broad Institute Genome Sequencing Center for Infectious Disease"/>
            <person name="Wu L."/>
            <person name="Ma J."/>
        </authorList>
    </citation>
    <scope>NUCLEOTIDE SEQUENCE [LARGE SCALE GENOMIC DNA]</scope>
    <source>
        <strain evidence="3">TBRC 5832</strain>
    </source>
</reference>
<dbReference type="RefSeq" id="WP_378069045.1">
    <property type="nucleotide sequence ID" value="NZ_JBHSBL010000018.1"/>
</dbReference>
<evidence type="ECO:0000313" key="3">
    <source>
        <dbReference type="Proteomes" id="UP001595867"/>
    </source>
</evidence>
<dbReference type="EMBL" id="JBHSBL010000018">
    <property type="protein sequence ID" value="MFC4068176.1"/>
    <property type="molecule type" value="Genomic_DNA"/>
</dbReference>
<name>A0ABV8IWU5_9ACTN</name>
<dbReference type="Proteomes" id="UP001595867">
    <property type="component" value="Unassembled WGS sequence"/>
</dbReference>
<gene>
    <name evidence="2" type="ORF">ACFO0C_24875</name>
</gene>
<accession>A0ABV8IWU5</accession>
<feature type="region of interest" description="Disordered" evidence="1">
    <location>
        <begin position="1"/>
        <end position="41"/>
    </location>
</feature>
<comment type="caution">
    <text evidence="2">The sequence shown here is derived from an EMBL/GenBank/DDBJ whole genome shotgun (WGS) entry which is preliminary data.</text>
</comment>
<sequence length="155" mass="17013">MHRPQALTQAECRPRRRTVPDRRPGSSKFSNGSGNGRYRRLATDKNVRWPGILGHRTIAGENTQTAPSKYPEPTRRRYHAHSFAALRRVWSGNGSTHALPAIGDAGLEAGGFRAQAVPNEPRPLSAAPRGVCFRIEDAFALPADASGDRNALYCR</sequence>
<protein>
    <submittedName>
        <fullName evidence="2">Uncharacterized protein</fullName>
    </submittedName>
</protein>
<evidence type="ECO:0000313" key="2">
    <source>
        <dbReference type="EMBL" id="MFC4068176.1"/>
    </source>
</evidence>
<proteinExistence type="predicted"/>
<evidence type="ECO:0000256" key="1">
    <source>
        <dbReference type="SAM" id="MobiDB-lite"/>
    </source>
</evidence>
<keyword evidence="3" id="KW-1185">Reference proteome</keyword>
<organism evidence="2 3">
    <name type="scientific">Actinoplanes subglobosus</name>
    <dbReference type="NCBI Taxonomy" id="1547892"/>
    <lineage>
        <taxon>Bacteria</taxon>
        <taxon>Bacillati</taxon>
        <taxon>Actinomycetota</taxon>
        <taxon>Actinomycetes</taxon>
        <taxon>Micromonosporales</taxon>
        <taxon>Micromonosporaceae</taxon>
        <taxon>Actinoplanes</taxon>
    </lineage>
</organism>